<evidence type="ECO:0000313" key="3">
    <source>
        <dbReference type="EMBL" id="GAH99195.1"/>
    </source>
</evidence>
<dbReference type="Pfam" id="PF07501">
    <property type="entry name" value="G5"/>
    <property type="match status" value="1"/>
</dbReference>
<accession>X1KZX2</accession>
<dbReference type="InterPro" id="IPR011098">
    <property type="entry name" value="G5_dom"/>
</dbReference>
<dbReference type="Pfam" id="PF12229">
    <property type="entry name" value="PG_binding_4"/>
    <property type="match status" value="1"/>
</dbReference>
<gene>
    <name evidence="3" type="ORF">S06H3_07553</name>
</gene>
<dbReference type="Pfam" id="PF04294">
    <property type="entry name" value="VanW"/>
    <property type="match status" value="1"/>
</dbReference>
<organism evidence="3">
    <name type="scientific">marine sediment metagenome</name>
    <dbReference type="NCBI Taxonomy" id="412755"/>
    <lineage>
        <taxon>unclassified sequences</taxon>
        <taxon>metagenomes</taxon>
        <taxon>ecological metagenomes</taxon>
    </lineage>
</organism>
<dbReference type="InterPro" id="IPR007391">
    <property type="entry name" value="Vancomycin_resist_VanW"/>
</dbReference>
<comment type="caution">
    <text evidence="3">The sequence shown here is derived from an EMBL/GenBank/DDBJ whole genome shotgun (WGS) entry which is preliminary data.</text>
</comment>
<dbReference type="InterPro" id="IPR022029">
    <property type="entry name" value="YoaR-like_PG-bd"/>
</dbReference>
<dbReference type="EMBL" id="BARV01003071">
    <property type="protein sequence ID" value="GAH99195.1"/>
    <property type="molecule type" value="Genomic_DNA"/>
</dbReference>
<name>X1KZX2_9ZZZZ</name>
<sequence length="362" mass="41825">RDELDAFIDLSQVVEETYKIARTGNILKRLKDRIVLWRKGYDVPFQAEFNTQKLEDFQIKISSLINRMPYDAYIDNNRIIESKVGVKLNLEEFSEEITKTLKCLSENKYTINIPTITIIPQYTTQDLLKKLVIFQELGTYTTSLENKEENTIYNIKLASRMINGILVKPQEIFSFNKYVGPAEKEDGFKESTIIANGKFEDGYGGGICQVSSTLYNTALFANLQIVERYNHSIYGDATKYVPLGRDAAIFYGYKDLKFKNNLDQKIVIFVKVFGDILQVDIFGRNEDKAEVEIISKDKKVIDYQIIRKKDPDLEPDQELVVQDGVPGYKIKTYRIIRKKGVEKIEFLTDDTYESVPMIIKEN</sequence>
<dbReference type="Gene3D" id="2.20.230.10">
    <property type="entry name" value="Resuscitation-promoting factor rpfb"/>
    <property type="match status" value="1"/>
</dbReference>
<dbReference type="PROSITE" id="PS51109">
    <property type="entry name" value="G5"/>
    <property type="match status" value="1"/>
</dbReference>
<dbReference type="InterPro" id="IPR052913">
    <property type="entry name" value="Glycopeptide_resist_protein"/>
</dbReference>
<dbReference type="PANTHER" id="PTHR35788">
    <property type="entry name" value="EXPORTED PROTEIN-RELATED"/>
    <property type="match status" value="1"/>
</dbReference>
<feature type="domain" description="G5" evidence="2">
    <location>
        <begin position="286"/>
        <end position="362"/>
    </location>
</feature>
<dbReference type="SMART" id="SM01208">
    <property type="entry name" value="G5"/>
    <property type="match status" value="1"/>
</dbReference>
<proteinExistence type="predicted"/>
<dbReference type="PANTHER" id="PTHR35788:SF1">
    <property type="entry name" value="EXPORTED PROTEIN"/>
    <property type="match status" value="1"/>
</dbReference>
<dbReference type="AlphaFoldDB" id="X1KZX2"/>
<evidence type="ECO:0000256" key="1">
    <source>
        <dbReference type="ARBA" id="ARBA00022729"/>
    </source>
</evidence>
<evidence type="ECO:0000259" key="2">
    <source>
        <dbReference type="PROSITE" id="PS51109"/>
    </source>
</evidence>
<keyword evidence="1" id="KW-0732">Signal</keyword>
<protein>
    <recommendedName>
        <fullName evidence="2">G5 domain-containing protein</fullName>
    </recommendedName>
</protein>
<reference evidence="3" key="1">
    <citation type="journal article" date="2014" name="Front. Microbiol.">
        <title>High frequency of phylogenetically diverse reductive dehalogenase-homologous genes in deep subseafloor sedimentary metagenomes.</title>
        <authorList>
            <person name="Kawai M."/>
            <person name="Futagami T."/>
            <person name="Toyoda A."/>
            <person name="Takaki Y."/>
            <person name="Nishi S."/>
            <person name="Hori S."/>
            <person name="Arai W."/>
            <person name="Tsubouchi T."/>
            <person name="Morono Y."/>
            <person name="Uchiyama I."/>
            <person name="Ito T."/>
            <person name="Fujiyama A."/>
            <person name="Inagaki F."/>
            <person name="Takami H."/>
        </authorList>
    </citation>
    <scope>NUCLEOTIDE SEQUENCE</scope>
    <source>
        <strain evidence="3">Expedition CK06-06</strain>
    </source>
</reference>
<feature type="non-terminal residue" evidence="3">
    <location>
        <position position="1"/>
    </location>
</feature>